<evidence type="ECO:0000313" key="2">
    <source>
        <dbReference type="Proteomes" id="UP000653692"/>
    </source>
</evidence>
<name>A0A832ZGQ8_9EURY</name>
<reference evidence="1" key="1">
    <citation type="journal article" date="2020" name="ISME J.">
        <title>Gammaproteobacteria mediating utilization of methyl-, sulfur- and petroleum organic compounds in deep ocean hydrothermal plumes.</title>
        <authorList>
            <person name="Zhou Z."/>
            <person name="Liu Y."/>
            <person name="Pan J."/>
            <person name="Cron B.R."/>
            <person name="Toner B.M."/>
            <person name="Anantharaman K."/>
            <person name="Breier J.A."/>
            <person name="Dick G.J."/>
            <person name="Li M."/>
        </authorList>
    </citation>
    <scope>NUCLEOTIDE SEQUENCE</scope>
    <source>
        <strain evidence="1">SZUA-1476</strain>
    </source>
</reference>
<sequence>MVGEDFRFTGNWFIDAGILGFVNLMEEVYGWDLEELQRRIWKEPEKVYYGYFPLAYFYKLSGCKNRNLIKKALQTIEQSREHGRRLLEKIWWKFIIEAFKDKWLTLKLGKMHEKELLDEKGKLKPEYNDDKYREFIRRREDALNRLEKCKGYIQPILRKRKKLFERGKHRFTLEDLESLKNAISQCHEKSDDCLRLIEEALKIHKELREYLERLWMSVRVSCDVPTDKSRFFRIPVDNSFYKNYLFFNYRVK</sequence>
<comment type="caution">
    <text evidence="1">The sequence shown here is derived from an EMBL/GenBank/DDBJ whole genome shotgun (WGS) entry which is preliminary data.</text>
</comment>
<accession>A0A832ZGQ8</accession>
<dbReference type="Proteomes" id="UP000653692">
    <property type="component" value="Unassembled WGS sequence"/>
</dbReference>
<evidence type="ECO:0000313" key="1">
    <source>
        <dbReference type="EMBL" id="HIP89568.1"/>
    </source>
</evidence>
<gene>
    <name evidence="1" type="ORF">EYH24_06540</name>
</gene>
<proteinExistence type="predicted"/>
<dbReference type="AlphaFoldDB" id="A0A832ZGQ8"/>
<dbReference type="EMBL" id="DQUR01000219">
    <property type="protein sequence ID" value="HIP89568.1"/>
    <property type="molecule type" value="Genomic_DNA"/>
</dbReference>
<protein>
    <submittedName>
        <fullName evidence="1">Uncharacterized protein</fullName>
    </submittedName>
</protein>
<organism evidence="1 2">
    <name type="scientific">Thermococcus paralvinellae</name>
    <dbReference type="NCBI Taxonomy" id="582419"/>
    <lineage>
        <taxon>Archaea</taxon>
        <taxon>Methanobacteriati</taxon>
        <taxon>Methanobacteriota</taxon>
        <taxon>Thermococci</taxon>
        <taxon>Thermococcales</taxon>
        <taxon>Thermococcaceae</taxon>
        <taxon>Thermococcus</taxon>
    </lineage>
</organism>